<feature type="region of interest" description="Disordered" evidence="2">
    <location>
        <begin position="1"/>
        <end position="27"/>
    </location>
</feature>
<dbReference type="AlphaFoldDB" id="A0A2G9UNS6"/>
<evidence type="ECO:0000256" key="2">
    <source>
        <dbReference type="SAM" id="MobiDB-lite"/>
    </source>
</evidence>
<sequence>MQGEKRKNQEKDERRTQERKRKEHRRVEHSLADCSRCLDSGKIAKHAIVAVGIHTYLAVVEWDGLHEQHCLIAPTEHVSSSIQLDENVWDEMRIWRKGLVAMWREQDQDCLFVEMSRNINAGPHHIIECIPVPVEIGDTAPIFFKIEQEFV</sequence>
<dbReference type="Pfam" id="PF04677">
    <property type="entry name" value="CwfJ_C_1"/>
    <property type="match status" value="1"/>
</dbReference>
<dbReference type="Proteomes" id="UP000230423">
    <property type="component" value="Unassembled WGS sequence"/>
</dbReference>
<feature type="compositionally biased region" description="Basic and acidic residues" evidence="2">
    <location>
        <begin position="1"/>
        <end position="16"/>
    </location>
</feature>
<evidence type="ECO:0000313" key="5">
    <source>
        <dbReference type="Proteomes" id="UP000230423"/>
    </source>
</evidence>
<dbReference type="InterPro" id="IPR036265">
    <property type="entry name" value="HIT-like_sf"/>
</dbReference>
<accession>A0A2G9UNS6</accession>
<dbReference type="PANTHER" id="PTHR12072:SF5">
    <property type="entry name" value="CWF19-LIKE PROTEIN 2"/>
    <property type="match status" value="1"/>
</dbReference>
<reference evidence="4 5" key="1">
    <citation type="submission" date="2015-09" db="EMBL/GenBank/DDBJ databases">
        <title>Draft genome of the parasitic nematode Teladorsagia circumcincta isolate WARC Sus (inbred).</title>
        <authorList>
            <person name="Mitreva M."/>
        </authorList>
    </citation>
    <scope>NUCLEOTIDE SEQUENCE [LARGE SCALE GENOMIC DNA]</scope>
    <source>
        <strain evidence="4 5">S</strain>
    </source>
</reference>
<evidence type="ECO:0000259" key="3">
    <source>
        <dbReference type="Pfam" id="PF04677"/>
    </source>
</evidence>
<organism evidence="4 5">
    <name type="scientific">Teladorsagia circumcincta</name>
    <name type="common">Brown stomach worm</name>
    <name type="synonym">Ostertagia circumcincta</name>
    <dbReference type="NCBI Taxonomy" id="45464"/>
    <lineage>
        <taxon>Eukaryota</taxon>
        <taxon>Metazoa</taxon>
        <taxon>Ecdysozoa</taxon>
        <taxon>Nematoda</taxon>
        <taxon>Chromadorea</taxon>
        <taxon>Rhabditida</taxon>
        <taxon>Rhabditina</taxon>
        <taxon>Rhabditomorpha</taxon>
        <taxon>Strongyloidea</taxon>
        <taxon>Trichostrongylidae</taxon>
        <taxon>Teladorsagia</taxon>
    </lineage>
</organism>
<dbReference type="GO" id="GO:0071014">
    <property type="term" value="C:post-mRNA release spliceosomal complex"/>
    <property type="evidence" value="ECO:0007669"/>
    <property type="project" value="TreeGrafter"/>
</dbReference>
<keyword evidence="5" id="KW-1185">Reference proteome</keyword>
<dbReference type="EMBL" id="KZ345840">
    <property type="protein sequence ID" value="PIO71806.1"/>
    <property type="molecule type" value="Genomic_DNA"/>
</dbReference>
<protein>
    <recommendedName>
        <fullName evidence="3">Cwf19-like C-terminal domain-containing protein</fullName>
    </recommendedName>
</protein>
<feature type="domain" description="Cwf19-like C-terminal" evidence="3">
    <location>
        <begin position="22"/>
        <end position="145"/>
    </location>
</feature>
<dbReference type="InterPro" id="IPR040194">
    <property type="entry name" value="Cwf19-like"/>
</dbReference>
<gene>
    <name evidence="4" type="ORF">TELCIR_06283</name>
</gene>
<comment type="similarity">
    <text evidence="1">Belongs to the CWF19 family.</text>
</comment>
<evidence type="ECO:0000256" key="1">
    <source>
        <dbReference type="ARBA" id="ARBA00006795"/>
    </source>
</evidence>
<dbReference type="GO" id="GO:0000398">
    <property type="term" value="P:mRNA splicing, via spliceosome"/>
    <property type="evidence" value="ECO:0007669"/>
    <property type="project" value="TreeGrafter"/>
</dbReference>
<name>A0A2G9UNS6_TELCI</name>
<dbReference type="PANTHER" id="PTHR12072">
    <property type="entry name" value="CWF19, CELL CYCLE CONTROL PROTEIN"/>
    <property type="match status" value="1"/>
</dbReference>
<dbReference type="OrthoDB" id="2113965at2759"/>
<dbReference type="InterPro" id="IPR006768">
    <property type="entry name" value="Cwf19-like_C_dom-1"/>
</dbReference>
<proteinExistence type="inferred from homology"/>
<evidence type="ECO:0000313" key="4">
    <source>
        <dbReference type="EMBL" id="PIO71806.1"/>
    </source>
</evidence>
<dbReference type="SUPFAM" id="SSF54197">
    <property type="entry name" value="HIT-like"/>
    <property type="match status" value="1"/>
</dbReference>